<feature type="region of interest" description="Disordered" evidence="1">
    <location>
        <begin position="486"/>
        <end position="508"/>
    </location>
</feature>
<accession>A0AAE3DG47</accession>
<comment type="caution">
    <text evidence="3">The sequence shown here is derived from an EMBL/GenBank/DDBJ whole genome shotgun (WGS) entry which is preliminary data.</text>
</comment>
<dbReference type="Pfam" id="PF14238">
    <property type="entry name" value="DUF4340"/>
    <property type="match status" value="1"/>
</dbReference>
<dbReference type="EMBL" id="JAJEQC010000008">
    <property type="protein sequence ID" value="MCC2137176.1"/>
    <property type="molecule type" value="Genomic_DNA"/>
</dbReference>
<feature type="compositionally biased region" description="Low complexity" evidence="1">
    <location>
        <begin position="38"/>
        <end position="50"/>
    </location>
</feature>
<dbReference type="RefSeq" id="WP_308449462.1">
    <property type="nucleotide sequence ID" value="NZ_JAJEQC010000008.1"/>
</dbReference>
<feature type="region of interest" description="Disordered" evidence="1">
    <location>
        <begin position="31"/>
        <end position="50"/>
    </location>
</feature>
<dbReference type="AlphaFoldDB" id="A0AAE3DG47"/>
<protein>
    <submittedName>
        <fullName evidence="3">DUF4340 domain-containing protein</fullName>
    </submittedName>
</protein>
<dbReference type="Proteomes" id="UP001199424">
    <property type="component" value="Unassembled WGS sequence"/>
</dbReference>
<dbReference type="InterPro" id="IPR025641">
    <property type="entry name" value="DUF4340"/>
</dbReference>
<evidence type="ECO:0000256" key="1">
    <source>
        <dbReference type="SAM" id="MobiDB-lite"/>
    </source>
</evidence>
<feature type="domain" description="DUF4340" evidence="2">
    <location>
        <begin position="104"/>
        <end position="290"/>
    </location>
</feature>
<organism evidence="3 4">
    <name type="scientific">Hominenteromicrobium mulieris</name>
    <dbReference type="NCBI Taxonomy" id="2885357"/>
    <lineage>
        <taxon>Bacteria</taxon>
        <taxon>Bacillati</taxon>
        <taxon>Bacillota</taxon>
        <taxon>Clostridia</taxon>
        <taxon>Eubacteriales</taxon>
        <taxon>Oscillospiraceae</taxon>
        <taxon>Hominenteromicrobium</taxon>
    </lineage>
</organism>
<proteinExistence type="predicted"/>
<keyword evidence="4" id="KW-1185">Reference proteome</keyword>
<name>A0AAE3DG47_9FIRM</name>
<evidence type="ECO:0000313" key="4">
    <source>
        <dbReference type="Proteomes" id="UP001199424"/>
    </source>
</evidence>
<sequence>MKKTTKYIIITLVVLIVLGAAAAALILTSPKDSEDDASSSSTVSESTEPALIDKTAEDVKNIGIEDLAADDSYTIIPTETTTSSGDTEQTFTIEGWDDLDVLYSNVKSLADRLYSITPTKKIGAVEDLSEYGLGSGEGYKITMNYTDGTSQTFTIGNKAGESSGSYMLYEDEVYIVPVSTYLKQSKYDFLNKALIAIPTPTITATDGTETDSTSEINSLHLSGQNYPEEIQFGLSDDEVLAYDITEPIYAGMNSGKIDDFVKQLQNVTAAGVLAVHATEEDIAKYGLDNPVAVCDYTMNDEHHVIKLGDKTGDLYSMMVDDDTTIYTITDSAVTSWVNIEVYSLRDGFVRLPYIKSVSRVTLTSSTGTDVYDVTRIENEEKSTETNTFYDLEVSKDGKEINYDYYQPFYQMLLAVSVLNEEIQEPQGDPILTIKYDFFDGRKSEEIKFYADPASERRAVATLNDQPTGSVRMSDIQKILEAKEVIAQNKPVKGDEEESTTSELESAAE</sequence>
<feature type="compositionally biased region" description="Acidic residues" evidence="1">
    <location>
        <begin position="494"/>
        <end position="508"/>
    </location>
</feature>
<evidence type="ECO:0000313" key="3">
    <source>
        <dbReference type="EMBL" id="MCC2137176.1"/>
    </source>
</evidence>
<gene>
    <name evidence="3" type="ORF">LKD31_09115</name>
</gene>
<evidence type="ECO:0000259" key="2">
    <source>
        <dbReference type="Pfam" id="PF14238"/>
    </source>
</evidence>
<reference evidence="3" key="1">
    <citation type="submission" date="2021-10" db="EMBL/GenBank/DDBJ databases">
        <title>Anaerobic single-cell dispensing facilitates the cultivation of human gut bacteria.</title>
        <authorList>
            <person name="Afrizal A."/>
        </authorList>
    </citation>
    <scope>NUCLEOTIDE SEQUENCE</scope>
    <source>
        <strain evidence="3">CLA-AA-H250</strain>
    </source>
</reference>